<evidence type="ECO:0000256" key="3">
    <source>
        <dbReference type="ARBA" id="ARBA00022723"/>
    </source>
</evidence>
<dbReference type="InterPro" id="IPR010980">
    <property type="entry name" value="Cyt_c/b562"/>
</dbReference>
<dbReference type="GO" id="GO:0022900">
    <property type="term" value="P:electron transport chain"/>
    <property type="evidence" value="ECO:0007669"/>
    <property type="project" value="InterPro"/>
</dbReference>
<evidence type="ECO:0000256" key="8">
    <source>
        <dbReference type="SAM" id="SignalP"/>
    </source>
</evidence>
<evidence type="ECO:0000256" key="5">
    <source>
        <dbReference type="ARBA" id="ARBA00023004"/>
    </source>
</evidence>
<evidence type="ECO:0000313" key="10">
    <source>
        <dbReference type="Proteomes" id="UP000317496"/>
    </source>
</evidence>
<evidence type="ECO:0000256" key="2">
    <source>
        <dbReference type="ARBA" id="ARBA00022617"/>
    </source>
</evidence>
<accession>A0A516H6I0</accession>
<evidence type="ECO:0000256" key="1">
    <source>
        <dbReference type="ARBA" id="ARBA00022448"/>
    </source>
</evidence>
<keyword evidence="5 6" id="KW-0408">Iron</keyword>
<dbReference type="GO" id="GO:0005506">
    <property type="term" value="F:iron ion binding"/>
    <property type="evidence" value="ECO:0007669"/>
    <property type="project" value="InterPro"/>
</dbReference>
<evidence type="ECO:0000256" key="6">
    <source>
        <dbReference type="PIRSR" id="PIRSR000027-1"/>
    </source>
</evidence>
<comment type="PTM">
    <text evidence="7">Binds 1 heme group per subunit.</text>
</comment>
<dbReference type="InterPro" id="IPR012127">
    <property type="entry name" value="Cyt_c_prime"/>
</dbReference>
<name>A0A516H6I0_9PROT</name>
<sequence>MATWHKAVLAATLGLAMMSVGGLAFAQSADDHIKARKDGFQVFRVSAGAIKKVVDDNSAPSGAVAAAEAIAQQAARQLQHFPPGSDKGNTKAKPEIWANWAQFEAGMKDLEGKATAVAAAGKAGDAAALKAAFGAMGGACGTCHKAFRAD</sequence>
<evidence type="ECO:0000256" key="4">
    <source>
        <dbReference type="ARBA" id="ARBA00022982"/>
    </source>
</evidence>
<dbReference type="PRINTS" id="PR00608">
    <property type="entry name" value="CYTCHROMECII"/>
</dbReference>
<dbReference type="Pfam" id="PF01322">
    <property type="entry name" value="Cytochrom_C_2"/>
    <property type="match status" value="1"/>
</dbReference>
<feature type="binding site" description="covalent" evidence="7">
    <location>
        <position position="143"/>
    </location>
    <ligand>
        <name>heme c</name>
        <dbReference type="ChEBI" id="CHEBI:61717"/>
    </ligand>
</feature>
<feature type="chain" id="PRO_5021894162" evidence="8">
    <location>
        <begin position="27"/>
        <end position="150"/>
    </location>
</feature>
<keyword evidence="2 7" id="KW-0349">Heme</keyword>
<dbReference type="AlphaFoldDB" id="A0A516H6I0"/>
<dbReference type="PROSITE" id="PS51009">
    <property type="entry name" value="CYTCII"/>
    <property type="match status" value="1"/>
</dbReference>
<dbReference type="Gene3D" id="1.20.120.10">
    <property type="entry name" value="Cytochrome c/b562"/>
    <property type="match status" value="1"/>
</dbReference>
<keyword evidence="4" id="KW-0249">Electron transport</keyword>
<dbReference type="GO" id="GO:0042597">
    <property type="term" value="C:periplasmic space"/>
    <property type="evidence" value="ECO:0007669"/>
    <property type="project" value="InterPro"/>
</dbReference>
<gene>
    <name evidence="9" type="ORF">FNB15_19770</name>
</gene>
<evidence type="ECO:0000313" key="9">
    <source>
        <dbReference type="EMBL" id="QDO99377.1"/>
    </source>
</evidence>
<dbReference type="Proteomes" id="UP000317496">
    <property type="component" value="Chromosome"/>
</dbReference>
<dbReference type="OrthoDB" id="9811729at2"/>
<reference evidence="9 10" key="1">
    <citation type="submission" date="2019-07" db="EMBL/GenBank/DDBJ databases">
        <title>Genome sequencing for Ferrovibrio sp. K5.</title>
        <authorList>
            <person name="Park S.-J."/>
        </authorList>
    </citation>
    <scope>NUCLEOTIDE SEQUENCE [LARGE SCALE GENOMIC DNA]</scope>
    <source>
        <strain evidence="9 10">K5</strain>
    </source>
</reference>
<dbReference type="EMBL" id="CP041636">
    <property type="protein sequence ID" value="QDO99377.1"/>
    <property type="molecule type" value="Genomic_DNA"/>
</dbReference>
<keyword evidence="8" id="KW-0732">Signal</keyword>
<keyword evidence="3 6" id="KW-0479">Metal-binding</keyword>
<dbReference type="RefSeq" id="WP_144258373.1">
    <property type="nucleotide sequence ID" value="NZ_CP041636.1"/>
</dbReference>
<feature type="binding site" description="covalent" evidence="7">
    <location>
        <position position="140"/>
    </location>
    <ligand>
        <name>heme c</name>
        <dbReference type="ChEBI" id="CHEBI:61717"/>
    </ligand>
</feature>
<dbReference type="KEGG" id="fer:FNB15_19770"/>
<organism evidence="9 10">
    <name type="scientific">Ferrovibrio terrae</name>
    <dbReference type="NCBI Taxonomy" id="2594003"/>
    <lineage>
        <taxon>Bacteria</taxon>
        <taxon>Pseudomonadati</taxon>
        <taxon>Pseudomonadota</taxon>
        <taxon>Alphaproteobacteria</taxon>
        <taxon>Rhodospirillales</taxon>
        <taxon>Rhodospirillaceae</taxon>
        <taxon>Ferrovibrio</taxon>
    </lineage>
</organism>
<keyword evidence="1" id="KW-0813">Transport</keyword>
<feature type="binding site" description="axial binding residue" evidence="6">
    <location>
        <position position="144"/>
    </location>
    <ligand>
        <name>heme c</name>
        <dbReference type="ChEBI" id="CHEBI:61717"/>
    </ligand>
    <ligandPart>
        <name>Fe</name>
        <dbReference type="ChEBI" id="CHEBI:18248"/>
    </ligandPart>
</feature>
<evidence type="ECO:0000256" key="7">
    <source>
        <dbReference type="PIRSR" id="PIRSR000027-2"/>
    </source>
</evidence>
<dbReference type="SUPFAM" id="SSF47175">
    <property type="entry name" value="Cytochromes"/>
    <property type="match status" value="1"/>
</dbReference>
<keyword evidence="10" id="KW-1185">Reference proteome</keyword>
<proteinExistence type="predicted"/>
<protein>
    <submittedName>
        <fullName evidence="9">Cytochrome c</fullName>
    </submittedName>
</protein>
<dbReference type="GO" id="GO:0009055">
    <property type="term" value="F:electron transfer activity"/>
    <property type="evidence" value="ECO:0007669"/>
    <property type="project" value="InterPro"/>
</dbReference>
<feature type="signal peptide" evidence="8">
    <location>
        <begin position="1"/>
        <end position="26"/>
    </location>
</feature>
<dbReference type="InterPro" id="IPR002321">
    <property type="entry name" value="Cyt_c_II"/>
</dbReference>
<dbReference type="GO" id="GO:0020037">
    <property type="term" value="F:heme binding"/>
    <property type="evidence" value="ECO:0007669"/>
    <property type="project" value="InterPro"/>
</dbReference>
<dbReference type="InterPro" id="IPR015984">
    <property type="entry name" value="Cyt_c_prime_subgr"/>
</dbReference>
<dbReference type="PIRSF" id="PIRSF000027">
    <property type="entry name" value="Cytc_c_prime"/>
    <property type="match status" value="1"/>
</dbReference>